<feature type="region of interest" description="Disordered" evidence="1">
    <location>
        <begin position="109"/>
        <end position="154"/>
    </location>
</feature>
<feature type="compositionally biased region" description="Basic and acidic residues" evidence="1">
    <location>
        <begin position="1"/>
        <end position="10"/>
    </location>
</feature>
<evidence type="ECO:0000256" key="1">
    <source>
        <dbReference type="SAM" id="MobiDB-lite"/>
    </source>
</evidence>
<dbReference type="EMBL" id="CP010519">
    <property type="protein sequence ID" value="AJE80498.1"/>
    <property type="molecule type" value="Genomic_DNA"/>
</dbReference>
<dbReference type="Proteomes" id="UP000031523">
    <property type="component" value="Chromosome"/>
</dbReference>
<feature type="compositionally biased region" description="Basic and acidic residues" evidence="1">
    <location>
        <begin position="130"/>
        <end position="140"/>
    </location>
</feature>
<accession>A0A0B5EEV8</accession>
<organism evidence="2 3">
    <name type="scientific">Streptomyces albus (strain ATCC 21838 / DSM 41398 / FERM P-419 / JCM 4703 / NBRC 107858)</name>
    <dbReference type="NCBI Taxonomy" id="1081613"/>
    <lineage>
        <taxon>Bacteria</taxon>
        <taxon>Bacillati</taxon>
        <taxon>Actinomycetota</taxon>
        <taxon>Actinomycetes</taxon>
        <taxon>Kitasatosporales</taxon>
        <taxon>Streptomycetaceae</taxon>
        <taxon>Streptomyces</taxon>
    </lineage>
</organism>
<sequence>MRHVKGRDGTGGRTRAHPAESKGNRRPRHTRSLPEKVSPPLPRLRADSAPLPPPRPEADTGRALPGRGNYPALSPTSPRLSLHGISYFTASVTSRCLLLQQPAPVTSNPIGRTVRAGAGFPCRGKAPRKASRESPRESRRPGRGGTPRPEGWRPCTSAPCGGLQAAPGRLPGDCGGSCCGWAVARCTEHRRGIAHSESVVGEWHAGPLTETVARQADLSGPRRSRGHYRLPVRKRPGIEREFPVMTVRVPLSCGIHAPAVRLRAAQAEIDVHSAPVSHLHQGGQLMTTGLSPATSSRTGFPLLAEETAQGRHIEPMESDFRSSFCRSGEFT</sequence>
<keyword evidence="3" id="KW-1185">Reference proteome</keyword>
<proteinExistence type="predicted"/>
<gene>
    <name evidence="2" type="ORF">SLNWT_0122</name>
</gene>
<reference evidence="2 3" key="1">
    <citation type="submission" date="2015-01" db="EMBL/GenBank/DDBJ databases">
        <title>Enhanced salinomycin production by adjusting the supply of polyketide extender units in Streptomyce albus DSM 41398.</title>
        <authorList>
            <person name="Lu C."/>
        </authorList>
    </citation>
    <scope>NUCLEOTIDE SEQUENCE [LARGE SCALE GENOMIC DNA]</scope>
    <source>
        <strain evidence="3">ATCC 21838 / DSM 41398 / FERM P-419 / JCM 4703 / NBRC 107858</strain>
    </source>
</reference>
<evidence type="ECO:0000313" key="3">
    <source>
        <dbReference type="Proteomes" id="UP000031523"/>
    </source>
</evidence>
<name>A0A0B5EEV8_STRA4</name>
<feature type="region of interest" description="Disordered" evidence="1">
    <location>
        <begin position="1"/>
        <end position="79"/>
    </location>
</feature>
<dbReference type="KEGG" id="sals:SLNWT_0122"/>
<dbReference type="AlphaFoldDB" id="A0A0B5EEV8"/>
<protein>
    <submittedName>
        <fullName evidence="2">Uncharacterized protein</fullName>
    </submittedName>
</protein>
<evidence type="ECO:0000313" key="2">
    <source>
        <dbReference type="EMBL" id="AJE80498.1"/>
    </source>
</evidence>